<gene>
    <name evidence="1" type="ORF">MHBO_002146</name>
</gene>
<name>A0ABV2ALC7_9EUKA</name>
<comment type="caution">
    <text evidence="1">The sequence shown here is derived from an EMBL/GenBank/DDBJ whole genome shotgun (WGS) entry which is preliminary data.</text>
</comment>
<proteinExistence type="predicted"/>
<dbReference type="SUPFAM" id="SSF74784">
    <property type="entry name" value="Translin"/>
    <property type="match status" value="1"/>
</dbReference>
<dbReference type="InterPro" id="IPR036081">
    <property type="entry name" value="Translin_sf"/>
</dbReference>
<dbReference type="Proteomes" id="UP001439008">
    <property type="component" value="Unassembled WGS sequence"/>
</dbReference>
<dbReference type="InterPro" id="IPR002848">
    <property type="entry name" value="Translin_fam"/>
</dbReference>
<sequence length="66" mass="7474">MRLAINSVALKDKGTPSKISNFMNELYSLFLGIDSGEISDLAKKMNTMRQSVLKIETVCYEMKLKE</sequence>
<organism evidence="1 2">
    <name type="scientific">Bonamia ostreae</name>
    <dbReference type="NCBI Taxonomy" id="126728"/>
    <lineage>
        <taxon>Eukaryota</taxon>
        <taxon>Sar</taxon>
        <taxon>Rhizaria</taxon>
        <taxon>Endomyxa</taxon>
        <taxon>Ascetosporea</taxon>
        <taxon>Haplosporida</taxon>
        <taxon>Bonamia</taxon>
    </lineage>
</organism>
<accession>A0ABV2ALC7</accession>
<evidence type="ECO:0000313" key="1">
    <source>
        <dbReference type="EMBL" id="MES1920481.1"/>
    </source>
</evidence>
<keyword evidence="2" id="KW-1185">Reference proteome</keyword>
<dbReference type="Pfam" id="PF01997">
    <property type="entry name" value="Translin"/>
    <property type="match status" value="1"/>
</dbReference>
<dbReference type="InterPro" id="IPR016069">
    <property type="entry name" value="Translin_C"/>
</dbReference>
<dbReference type="EMBL" id="JBDODL010000693">
    <property type="protein sequence ID" value="MES1920481.1"/>
    <property type="molecule type" value="Genomic_DNA"/>
</dbReference>
<reference evidence="1 2" key="1">
    <citation type="journal article" date="2024" name="BMC Biol.">
        <title>Comparative genomics of Ascetosporea gives new insight into the evolutionary basis for animal parasitism in Rhizaria.</title>
        <authorList>
            <person name="Hiltunen Thoren M."/>
            <person name="Onut-Brannstrom I."/>
            <person name="Alfjorden A."/>
            <person name="Peckova H."/>
            <person name="Swords F."/>
            <person name="Hooper C."/>
            <person name="Holzer A.S."/>
            <person name="Bass D."/>
            <person name="Burki F."/>
        </authorList>
    </citation>
    <scope>NUCLEOTIDE SEQUENCE [LARGE SCALE GENOMIC DNA]</scope>
    <source>
        <strain evidence="1">20-A016</strain>
    </source>
</reference>
<dbReference type="PANTHER" id="PTHR10741">
    <property type="entry name" value="TRANSLIN AND TRANSLIN ASSOCIATED PROTEIN X"/>
    <property type="match status" value="1"/>
</dbReference>
<evidence type="ECO:0000313" key="2">
    <source>
        <dbReference type="Proteomes" id="UP001439008"/>
    </source>
</evidence>
<protein>
    <submittedName>
        <fullName evidence="1">Uncharacterized protein</fullName>
    </submittedName>
</protein>
<dbReference type="Gene3D" id="1.20.58.200">
    <property type="entry name" value="Translin, domain 2"/>
    <property type="match status" value="1"/>
</dbReference>